<dbReference type="AlphaFoldDB" id="A0A4R7AZK0"/>
<evidence type="ECO:0000256" key="1">
    <source>
        <dbReference type="PROSITE-ProRule" id="PRU00169"/>
    </source>
</evidence>
<dbReference type="RefSeq" id="WP_133682945.1">
    <property type="nucleotide sequence ID" value="NZ_SNZP01000014.1"/>
</dbReference>
<dbReference type="Gene3D" id="3.40.50.2300">
    <property type="match status" value="1"/>
</dbReference>
<dbReference type="SUPFAM" id="SSF55785">
    <property type="entry name" value="PYP-like sensor domain (PAS domain)"/>
    <property type="match status" value="1"/>
</dbReference>
<dbReference type="Gene3D" id="3.30.70.270">
    <property type="match status" value="1"/>
</dbReference>
<feature type="domain" description="GGDEF" evidence="5">
    <location>
        <begin position="311"/>
        <end position="444"/>
    </location>
</feature>
<dbReference type="PANTHER" id="PTHR44757">
    <property type="entry name" value="DIGUANYLATE CYCLASE DGCP"/>
    <property type="match status" value="1"/>
</dbReference>
<feature type="domain" description="EAL" evidence="4">
    <location>
        <begin position="453"/>
        <end position="708"/>
    </location>
</feature>
<dbReference type="InterPro" id="IPR001789">
    <property type="entry name" value="Sig_transdc_resp-reg_receiver"/>
</dbReference>
<dbReference type="GO" id="GO:0000160">
    <property type="term" value="P:phosphorelay signal transduction system"/>
    <property type="evidence" value="ECO:0007669"/>
    <property type="project" value="InterPro"/>
</dbReference>
<evidence type="ECO:0000259" key="5">
    <source>
        <dbReference type="PROSITE" id="PS50887"/>
    </source>
</evidence>
<dbReference type="Pfam" id="PF13426">
    <property type="entry name" value="PAS_9"/>
    <property type="match status" value="1"/>
</dbReference>
<name>A0A4R7AZK0_9NEIS</name>
<dbReference type="Pfam" id="PF00072">
    <property type="entry name" value="Response_reg"/>
    <property type="match status" value="1"/>
</dbReference>
<dbReference type="CDD" id="cd01949">
    <property type="entry name" value="GGDEF"/>
    <property type="match status" value="1"/>
</dbReference>
<sequence>MNDAIDWEQLADERMQQILLVDDRDDNLAVLDAILSDCGAALLQAKSGEAALEVLYREEVALVLLDVNMPGMDGFEVLRAMRANRRTRETPTIFVTAYARDEQEIVEGYRDGAIDFILKPVSAAVLRGKVQQFLELDRYKRDLERVNLLLEAQKVYYESMLNAADEGVLGLSPEGRVDFANPTALRLLAAEPDRLLGTHFTEIGHPPAAQEPSWENTVFYRYWKSRRALRLADTLLQRLDGAPLPVTLSCAPLPGANSGSVIIFQDISQRKKLEEQLRQQAVTDALTGLLNRHGLKQTLAGSVLRSARSGRHLALFFIDLDHFKDINDTLGHDFGDLVLKATAQRLKDALRAKDVIARLGGDEFTVIVDDLEDVEHAARVARKLLQAMEAPFELQDHKLSMGACIGIALFPDNCSDTDSLMLAADLAMYRAKSLGRNTFEFFTPELNARAKASMLLEQGIRHGLDQQEFYLDYQPQFDISGQRVVGLEALLRWRRNHVAVQPDIFIPLMEQTGQINRVGEWVLETAVRQRRVWQQTGLLTDDCPVAVNLSPRQFTNAQLVPAIARILRENGLAPAMLELEVTEGILMENTSVHRKVLDQLHELGVRLSIDDFGTGYSSLAYLIDFDIDALKIDKSFIDHIDTSEKDVAITASIIQLAHNLRLKVVAEGVESQAQLDILRRLGCDYVQGYLCAKPMAPEAVAQRFAAPQKP</sequence>
<dbReference type="SUPFAM" id="SSF141868">
    <property type="entry name" value="EAL domain-like"/>
    <property type="match status" value="1"/>
</dbReference>
<dbReference type="EMBL" id="SNZP01000014">
    <property type="protein sequence ID" value="TDR73242.1"/>
    <property type="molecule type" value="Genomic_DNA"/>
</dbReference>
<keyword evidence="7" id="KW-1185">Reference proteome</keyword>
<dbReference type="InterPro" id="IPR000014">
    <property type="entry name" value="PAS"/>
</dbReference>
<accession>A0A4R7AZK0</accession>
<dbReference type="NCBIfam" id="TIGR00229">
    <property type="entry name" value="sensory_box"/>
    <property type="match status" value="1"/>
</dbReference>
<protein>
    <submittedName>
        <fullName evidence="6">Response regulator receiver modulated diguanylate cyclase/phosphodiesterase</fullName>
    </submittedName>
</protein>
<dbReference type="InterPro" id="IPR035965">
    <property type="entry name" value="PAS-like_dom_sf"/>
</dbReference>
<dbReference type="SMART" id="SM00052">
    <property type="entry name" value="EAL"/>
    <property type="match status" value="1"/>
</dbReference>
<dbReference type="InterPro" id="IPR000160">
    <property type="entry name" value="GGDEF_dom"/>
</dbReference>
<evidence type="ECO:0000313" key="7">
    <source>
        <dbReference type="Proteomes" id="UP000295611"/>
    </source>
</evidence>
<evidence type="ECO:0000313" key="6">
    <source>
        <dbReference type="EMBL" id="TDR73242.1"/>
    </source>
</evidence>
<proteinExistence type="predicted"/>
<dbReference type="InterPro" id="IPR029787">
    <property type="entry name" value="Nucleotide_cyclase"/>
</dbReference>
<dbReference type="InterPro" id="IPR011006">
    <property type="entry name" value="CheY-like_superfamily"/>
</dbReference>
<feature type="domain" description="PAS" evidence="3">
    <location>
        <begin position="153"/>
        <end position="206"/>
    </location>
</feature>
<dbReference type="PROSITE" id="PS50110">
    <property type="entry name" value="RESPONSE_REGULATORY"/>
    <property type="match status" value="1"/>
</dbReference>
<dbReference type="SUPFAM" id="SSF52172">
    <property type="entry name" value="CheY-like"/>
    <property type="match status" value="1"/>
</dbReference>
<dbReference type="Gene3D" id="3.20.20.450">
    <property type="entry name" value="EAL domain"/>
    <property type="match status" value="1"/>
</dbReference>
<dbReference type="Pfam" id="PF00990">
    <property type="entry name" value="GGDEF"/>
    <property type="match status" value="1"/>
</dbReference>
<dbReference type="Proteomes" id="UP000295611">
    <property type="component" value="Unassembled WGS sequence"/>
</dbReference>
<dbReference type="SMART" id="SM00091">
    <property type="entry name" value="PAS"/>
    <property type="match status" value="1"/>
</dbReference>
<reference evidence="6 7" key="1">
    <citation type="submission" date="2019-03" db="EMBL/GenBank/DDBJ databases">
        <title>Genomic Encyclopedia of Type Strains, Phase III (KMG-III): the genomes of soil and plant-associated and newly described type strains.</title>
        <authorList>
            <person name="Whitman W."/>
        </authorList>
    </citation>
    <scope>NUCLEOTIDE SEQUENCE [LARGE SCALE GENOMIC DNA]</scope>
    <source>
        <strain evidence="6 7">CECT 8976</strain>
    </source>
</reference>
<organism evidence="6 7">
    <name type="scientific">Paludibacterium purpuratum</name>
    <dbReference type="NCBI Taxonomy" id="1144873"/>
    <lineage>
        <taxon>Bacteria</taxon>
        <taxon>Pseudomonadati</taxon>
        <taxon>Pseudomonadota</taxon>
        <taxon>Betaproteobacteria</taxon>
        <taxon>Neisseriales</taxon>
        <taxon>Chromobacteriaceae</taxon>
        <taxon>Paludibacterium</taxon>
    </lineage>
</organism>
<dbReference type="CDD" id="cd01948">
    <property type="entry name" value="EAL"/>
    <property type="match status" value="1"/>
</dbReference>
<dbReference type="CDD" id="cd00130">
    <property type="entry name" value="PAS"/>
    <property type="match status" value="1"/>
</dbReference>
<evidence type="ECO:0000259" key="4">
    <source>
        <dbReference type="PROSITE" id="PS50883"/>
    </source>
</evidence>
<dbReference type="PROSITE" id="PS50887">
    <property type="entry name" value="GGDEF"/>
    <property type="match status" value="1"/>
</dbReference>
<dbReference type="InterPro" id="IPR052155">
    <property type="entry name" value="Biofilm_reg_signaling"/>
</dbReference>
<dbReference type="InterPro" id="IPR001633">
    <property type="entry name" value="EAL_dom"/>
</dbReference>
<comment type="caution">
    <text evidence="6">The sequence shown here is derived from an EMBL/GenBank/DDBJ whole genome shotgun (WGS) entry which is preliminary data.</text>
</comment>
<gene>
    <name evidence="6" type="ORF">DFP86_1143</name>
</gene>
<dbReference type="PROSITE" id="PS50112">
    <property type="entry name" value="PAS"/>
    <property type="match status" value="1"/>
</dbReference>
<dbReference type="GO" id="GO:0003824">
    <property type="term" value="F:catalytic activity"/>
    <property type="evidence" value="ECO:0007669"/>
    <property type="project" value="UniProtKB-ARBA"/>
</dbReference>
<dbReference type="SMART" id="SM00448">
    <property type="entry name" value="REC"/>
    <property type="match status" value="1"/>
</dbReference>
<dbReference type="PANTHER" id="PTHR44757:SF2">
    <property type="entry name" value="BIOFILM ARCHITECTURE MAINTENANCE PROTEIN MBAA"/>
    <property type="match status" value="1"/>
</dbReference>
<dbReference type="FunFam" id="3.30.70.270:FF:000001">
    <property type="entry name" value="Diguanylate cyclase domain protein"/>
    <property type="match status" value="1"/>
</dbReference>
<evidence type="ECO:0000259" key="3">
    <source>
        <dbReference type="PROSITE" id="PS50112"/>
    </source>
</evidence>
<feature type="modified residue" description="4-aspartylphosphate" evidence="1">
    <location>
        <position position="66"/>
    </location>
</feature>
<feature type="domain" description="Response regulatory" evidence="2">
    <location>
        <begin position="17"/>
        <end position="134"/>
    </location>
</feature>
<dbReference type="Pfam" id="PF00563">
    <property type="entry name" value="EAL"/>
    <property type="match status" value="1"/>
</dbReference>
<dbReference type="OrthoDB" id="9813903at2"/>
<dbReference type="InterPro" id="IPR035919">
    <property type="entry name" value="EAL_sf"/>
</dbReference>
<dbReference type="Gene3D" id="3.30.450.20">
    <property type="entry name" value="PAS domain"/>
    <property type="match status" value="1"/>
</dbReference>
<evidence type="ECO:0000259" key="2">
    <source>
        <dbReference type="PROSITE" id="PS50110"/>
    </source>
</evidence>
<dbReference type="NCBIfam" id="TIGR00254">
    <property type="entry name" value="GGDEF"/>
    <property type="match status" value="1"/>
</dbReference>
<dbReference type="InterPro" id="IPR043128">
    <property type="entry name" value="Rev_trsase/Diguanyl_cyclase"/>
</dbReference>
<dbReference type="SMART" id="SM00267">
    <property type="entry name" value="GGDEF"/>
    <property type="match status" value="1"/>
</dbReference>
<dbReference type="SUPFAM" id="SSF55073">
    <property type="entry name" value="Nucleotide cyclase"/>
    <property type="match status" value="1"/>
</dbReference>
<dbReference type="PROSITE" id="PS50883">
    <property type="entry name" value="EAL"/>
    <property type="match status" value="1"/>
</dbReference>
<keyword evidence="1" id="KW-0597">Phosphoprotein</keyword>